<dbReference type="Proteomes" id="UP000004367">
    <property type="component" value="Unassembled WGS sequence"/>
</dbReference>
<dbReference type="InterPro" id="IPR012675">
    <property type="entry name" value="Beta-grasp_dom_sf"/>
</dbReference>
<dbReference type="Gene3D" id="3.10.20.30">
    <property type="match status" value="1"/>
</dbReference>
<sequence length="84" mass="8540">MTDLGEVSLTVNDRPRSLPAGATCRDLVALETGKEIGDDGRGPTGQGLGVALARDGVVVPRGAWAYAEVADGDTFELVTAVQGG</sequence>
<dbReference type="eggNOG" id="COG2104">
    <property type="taxonomic scope" value="Bacteria"/>
</dbReference>
<evidence type="ECO:0000313" key="1">
    <source>
        <dbReference type="EMBL" id="GAB48745.1"/>
    </source>
</evidence>
<evidence type="ECO:0000313" key="2">
    <source>
        <dbReference type="Proteomes" id="UP000004367"/>
    </source>
</evidence>
<protein>
    <submittedName>
        <fullName evidence="1">Thiamine biosynthesis protein ThiS</fullName>
    </submittedName>
</protein>
<name>H5USN7_9MICO</name>
<accession>H5USN7</accession>
<reference evidence="1 2" key="1">
    <citation type="submission" date="2012-02" db="EMBL/GenBank/DDBJ databases">
        <title>Whole genome shotgun sequence of Mobilicoccus pelagius NBRC 104925.</title>
        <authorList>
            <person name="Yoshida Y."/>
            <person name="Hosoyama A."/>
            <person name="Tsuchikane K."/>
            <person name="Katsumata H."/>
            <person name="Yamazaki S."/>
            <person name="Fujita N."/>
        </authorList>
    </citation>
    <scope>NUCLEOTIDE SEQUENCE [LARGE SCALE GENOMIC DNA]</scope>
    <source>
        <strain evidence="1 2">NBRC 104925</strain>
    </source>
</reference>
<dbReference type="NCBIfam" id="TIGR01683">
    <property type="entry name" value="thiS"/>
    <property type="match status" value="1"/>
</dbReference>
<dbReference type="RefSeq" id="WP_009482643.1">
    <property type="nucleotide sequence ID" value="NZ_BAFE01000058.1"/>
</dbReference>
<organism evidence="1 2">
    <name type="scientific">Mobilicoccus pelagius NBRC 104925</name>
    <dbReference type="NCBI Taxonomy" id="1089455"/>
    <lineage>
        <taxon>Bacteria</taxon>
        <taxon>Bacillati</taxon>
        <taxon>Actinomycetota</taxon>
        <taxon>Actinomycetes</taxon>
        <taxon>Micrococcales</taxon>
        <taxon>Dermatophilaceae</taxon>
        <taxon>Mobilicoccus</taxon>
    </lineage>
</organism>
<dbReference type="InterPro" id="IPR010035">
    <property type="entry name" value="Thi_S"/>
</dbReference>
<dbReference type="OrthoDB" id="163636at2"/>
<dbReference type="AlphaFoldDB" id="H5USN7"/>
<gene>
    <name evidence="1" type="primary">thiS</name>
    <name evidence="1" type="ORF">MOPEL_080_00240</name>
</gene>
<dbReference type="InterPro" id="IPR016155">
    <property type="entry name" value="Mopterin_synth/thiamin_S_b"/>
</dbReference>
<dbReference type="CDD" id="cd00565">
    <property type="entry name" value="Ubl_ThiS"/>
    <property type="match status" value="1"/>
</dbReference>
<dbReference type="InterPro" id="IPR003749">
    <property type="entry name" value="ThiS/MoaD-like"/>
</dbReference>
<dbReference type="SUPFAM" id="SSF54285">
    <property type="entry name" value="MoaD/ThiS"/>
    <property type="match status" value="1"/>
</dbReference>
<dbReference type="EMBL" id="BAFE01000058">
    <property type="protein sequence ID" value="GAB48745.1"/>
    <property type="molecule type" value="Genomic_DNA"/>
</dbReference>
<comment type="caution">
    <text evidence="1">The sequence shown here is derived from an EMBL/GenBank/DDBJ whole genome shotgun (WGS) entry which is preliminary data.</text>
</comment>
<proteinExistence type="predicted"/>
<dbReference type="STRING" id="1089455.MOPEL_080_00240"/>
<dbReference type="Pfam" id="PF02597">
    <property type="entry name" value="ThiS"/>
    <property type="match status" value="1"/>
</dbReference>
<keyword evidence="2" id="KW-1185">Reference proteome</keyword>